<dbReference type="Pfam" id="PF03592">
    <property type="entry name" value="Terminase_2"/>
    <property type="match status" value="1"/>
</dbReference>
<comment type="caution">
    <text evidence="3">The sequence shown here is derived from an EMBL/GenBank/DDBJ whole genome shotgun (WGS) entry which is preliminary data.</text>
</comment>
<dbReference type="Gene3D" id="6.10.140.2160">
    <property type="match status" value="1"/>
</dbReference>
<dbReference type="Proteomes" id="UP001254075">
    <property type="component" value="Unassembled WGS sequence"/>
</dbReference>
<gene>
    <name evidence="3" type="ORF">RI532_13215</name>
</gene>
<protein>
    <submittedName>
        <fullName evidence="3">Terminase small subunit</fullName>
    </submittedName>
</protein>
<dbReference type="Gene3D" id="1.10.10.1400">
    <property type="entry name" value="Terminase, small subunit, N-terminal DNA-binding domain, HTH motif"/>
    <property type="match status" value="1"/>
</dbReference>
<organism evidence="3 4">
    <name type="scientific">Levilactobacillus namurensis</name>
    <dbReference type="NCBI Taxonomy" id="380393"/>
    <lineage>
        <taxon>Bacteria</taxon>
        <taxon>Bacillati</taxon>
        <taxon>Bacillota</taxon>
        <taxon>Bacilli</taxon>
        <taxon>Lactobacillales</taxon>
        <taxon>Lactobacillaceae</taxon>
        <taxon>Levilactobacillus</taxon>
    </lineage>
</organism>
<dbReference type="InterPro" id="IPR052404">
    <property type="entry name" value="SPP1-like_terminase"/>
</dbReference>
<dbReference type="PANTHER" id="PTHR41328:SF2">
    <property type="entry name" value="TERMINASE SMALL SUBUNIT"/>
    <property type="match status" value="1"/>
</dbReference>
<dbReference type="EMBL" id="JAVLAM010000005">
    <property type="protein sequence ID" value="MDT7015335.1"/>
    <property type="molecule type" value="Genomic_DNA"/>
</dbReference>
<accession>A0AAW8WA49</accession>
<evidence type="ECO:0000256" key="2">
    <source>
        <dbReference type="ARBA" id="ARBA00023219"/>
    </source>
</evidence>
<evidence type="ECO:0000313" key="3">
    <source>
        <dbReference type="EMBL" id="MDT7015335.1"/>
    </source>
</evidence>
<dbReference type="InterPro" id="IPR005335">
    <property type="entry name" value="Terminase_ssu"/>
</dbReference>
<name>A0AAW8WA49_9LACO</name>
<dbReference type="InterPro" id="IPR038713">
    <property type="entry name" value="Terminase_Gp1_N_sf"/>
</dbReference>
<reference evidence="3" key="1">
    <citation type="submission" date="2023-08" db="EMBL/GenBank/DDBJ databases">
        <authorList>
            <person name="Page C.A."/>
            <person name="Perez-Diaz I.M."/>
        </authorList>
    </citation>
    <scope>NUCLEOTIDE SEQUENCE</scope>
    <source>
        <strain evidence="3">3.8.38</strain>
    </source>
</reference>
<evidence type="ECO:0000256" key="1">
    <source>
        <dbReference type="ARBA" id="ARBA00022612"/>
    </source>
</evidence>
<dbReference type="GO" id="GO:0051276">
    <property type="term" value="P:chromosome organization"/>
    <property type="evidence" value="ECO:0007669"/>
    <property type="project" value="InterPro"/>
</dbReference>
<keyword evidence="1" id="KW-1188">Viral release from host cell</keyword>
<evidence type="ECO:0000313" key="4">
    <source>
        <dbReference type="Proteomes" id="UP001254075"/>
    </source>
</evidence>
<dbReference type="PANTHER" id="PTHR41328">
    <property type="entry name" value="TERMINASE SMALL SUBUNIT-RELATED"/>
    <property type="match status" value="1"/>
</dbReference>
<dbReference type="AlphaFoldDB" id="A0AAW8WA49"/>
<keyword evidence="2" id="KW-0231">Viral genome packaging</keyword>
<dbReference type="RefSeq" id="WP_313845684.1">
    <property type="nucleotide sequence ID" value="NZ_JAVLAM010000005.1"/>
</dbReference>
<proteinExistence type="predicted"/>
<sequence length="143" mass="16119">MQKKLTLKQERFVQAYIESGNATQAATDAGYSKKTASTIGAENLKKPQILKAIEKETEKIKTERIDSQQEIMEFLTDVRRGKVMETIVTPSGHKVRVPSKVADRIRAAELMGKRYAMWTERHELSGITPQINFNIPKGDDNNG</sequence>